<gene>
    <name evidence="1" type="ORF">FHR38_001127</name>
</gene>
<name>A0A7W7WNC8_9ACTN</name>
<keyword evidence="2" id="KW-1185">Reference proteome</keyword>
<dbReference type="AlphaFoldDB" id="A0A7W7WNC8"/>
<protein>
    <recommendedName>
        <fullName evidence="3">Sensory transduction regulator</fullName>
    </recommendedName>
</protein>
<dbReference type="Proteomes" id="UP000578819">
    <property type="component" value="Unassembled WGS sequence"/>
</dbReference>
<proteinExistence type="predicted"/>
<dbReference type="Pfam" id="PF10722">
    <property type="entry name" value="YbjN"/>
    <property type="match status" value="1"/>
</dbReference>
<organism evidence="1 2">
    <name type="scientific">Micromonospora polyrhachis</name>
    <dbReference type="NCBI Taxonomy" id="1282883"/>
    <lineage>
        <taxon>Bacteria</taxon>
        <taxon>Bacillati</taxon>
        <taxon>Actinomycetota</taxon>
        <taxon>Actinomycetes</taxon>
        <taxon>Micromonosporales</taxon>
        <taxon>Micromonosporaceae</taxon>
        <taxon>Micromonospora</taxon>
    </lineage>
</organism>
<accession>A0A7W7WNC8</accession>
<evidence type="ECO:0000313" key="2">
    <source>
        <dbReference type="Proteomes" id="UP000578819"/>
    </source>
</evidence>
<evidence type="ECO:0000313" key="1">
    <source>
        <dbReference type="EMBL" id="MBB4957394.1"/>
    </source>
</evidence>
<dbReference type="RefSeq" id="WP_312881866.1">
    <property type="nucleotide sequence ID" value="NZ_JACHJW010000001.1"/>
</dbReference>
<dbReference type="EMBL" id="JACHJW010000001">
    <property type="protein sequence ID" value="MBB4957394.1"/>
    <property type="molecule type" value="Genomic_DNA"/>
</dbReference>
<sequence length="532" mass="58987">MTDRSELLEALNDAKDLPDGEAKVVELERLTAHADAAQDVRLGFDVRMELIDAYNNHTERWRMLPAFGWCLATFDREPELFDDWDAELLRWYHKWAVATLRGTPRVGLAQTNAALDDMERRFREGGHSLHAIYNLRCRIADHLGDEAEARKWLARWRAARRDENSDCAGCDPSRQADLLAGWGDWEEAIRVVEPVLTGVLGCTEQPEKAMVTALTPYLRLGRYDEAAKAHVRAYRRHRHERDSFPYLAEHLRFCALTANYDRGLDILAEHLGWLDRPYDEMSAMEFTAAGALLCRLAAEAAAGGASAPADRTITRPAYGDRPAEELSVPAVGALLLGIMEDLAGRFDARNGTTHQSGRMAAWLAERPLDEPIPLPVDEPPAGGWSDELADLPADRLDVVAPLRVEALVAVLHERGDHYVVHEDGTVGGRWGKAIVQFEQLGERGEILHARIVAERQLPAERLADAYEFCNSWNHDRLLPKAYVHDSGDGNLLLAGDVSTDLEHGVTGQQLAVLVNATVSSGATFAEAAAELP</sequence>
<comment type="caution">
    <text evidence="1">The sequence shown here is derived from an EMBL/GenBank/DDBJ whole genome shotgun (WGS) entry which is preliminary data.</text>
</comment>
<reference evidence="1 2" key="1">
    <citation type="submission" date="2020-08" db="EMBL/GenBank/DDBJ databases">
        <title>Sequencing the genomes of 1000 actinobacteria strains.</title>
        <authorList>
            <person name="Klenk H.-P."/>
        </authorList>
    </citation>
    <scope>NUCLEOTIDE SEQUENCE [LARGE SCALE GENOMIC DNA]</scope>
    <source>
        <strain evidence="1 2">DSM 45886</strain>
    </source>
</reference>
<dbReference type="InterPro" id="IPR019660">
    <property type="entry name" value="Put_sensory_transdc_reg_YbjN"/>
</dbReference>
<evidence type="ECO:0008006" key="3">
    <source>
        <dbReference type="Google" id="ProtNLM"/>
    </source>
</evidence>